<dbReference type="SUPFAM" id="SSF81593">
    <property type="entry name" value="Nucleotidyltransferase substrate binding subunit/domain"/>
    <property type="match status" value="1"/>
</dbReference>
<reference evidence="2 3" key="1">
    <citation type="journal article" date="2023" name="PLoS ONE">
        <title>Complete genome assembly of Hawai'i environmental nontuberculous mycobacteria reveals unexpected co-isolation with methylobacteria.</title>
        <authorList>
            <person name="Hendrix J."/>
            <person name="Epperson L.E."/>
            <person name="Tong E.I."/>
            <person name="Chan Y.L."/>
            <person name="Hasan N.A."/>
            <person name="Dawrs S.N."/>
            <person name="Norton G.J."/>
            <person name="Virdi R."/>
            <person name="Crooks J.L."/>
            <person name="Chan E.D."/>
            <person name="Honda J.R."/>
            <person name="Strong M."/>
        </authorList>
    </citation>
    <scope>NUCLEOTIDE SEQUENCE [LARGE SCALE GENOMIC DNA]</scope>
    <source>
        <strain evidence="2 3">NJH_HI04-1</strain>
    </source>
</reference>
<dbReference type="PROSITE" id="PS50910">
    <property type="entry name" value="HEPN"/>
    <property type="match status" value="1"/>
</dbReference>
<gene>
    <name evidence="2" type="ORF">PUR29_35800</name>
</gene>
<dbReference type="SUPFAM" id="SSF81301">
    <property type="entry name" value="Nucleotidyltransferase"/>
    <property type="match status" value="1"/>
</dbReference>
<dbReference type="RefSeq" id="WP_298963686.1">
    <property type="nucleotide sequence ID" value="NZ_JAQYXP010000007.1"/>
</dbReference>
<accession>A0ABV0A722</accession>
<comment type="caution">
    <text evidence="2">The sequence shown here is derived from an EMBL/GenBank/DDBJ whole genome shotgun (WGS) entry which is preliminary data.</text>
</comment>
<dbReference type="CDD" id="cd05403">
    <property type="entry name" value="NT_KNTase_like"/>
    <property type="match status" value="1"/>
</dbReference>
<organism evidence="2 3">
    <name type="scientific">Methylobacterium ajmalii</name>
    <dbReference type="NCBI Taxonomy" id="2738439"/>
    <lineage>
        <taxon>Bacteria</taxon>
        <taxon>Pseudomonadati</taxon>
        <taxon>Pseudomonadota</taxon>
        <taxon>Alphaproteobacteria</taxon>
        <taxon>Hyphomicrobiales</taxon>
        <taxon>Methylobacteriaceae</taxon>
        <taxon>Methylobacterium</taxon>
    </lineage>
</organism>
<name>A0ABV0A722_9HYPH</name>
<evidence type="ECO:0000313" key="3">
    <source>
        <dbReference type="Proteomes" id="UP001407347"/>
    </source>
</evidence>
<dbReference type="Proteomes" id="UP001407347">
    <property type="component" value="Unassembled WGS sequence"/>
</dbReference>
<dbReference type="Pfam" id="PF05168">
    <property type="entry name" value="HEPN"/>
    <property type="match status" value="1"/>
</dbReference>
<evidence type="ECO:0000313" key="2">
    <source>
        <dbReference type="EMBL" id="MEN3238805.1"/>
    </source>
</evidence>
<dbReference type="SMART" id="SM00748">
    <property type="entry name" value="HEPN"/>
    <property type="match status" value="1"/>
</dbReference>
<dbReference type="PANTHER" id="PTHR33933">
    <property type="entry name" value="NUCLEOTIDYLTRANSFERASE"/>
    <property type="match status" value="1"/>
</dbReference>
<dbReference type="InterPro" id="IPR043519">
    <property type="entry name" value="NT_sf"/>
</dbReference>
<dbReference type="InterPro" id="IPR007842">
    <property type="entry name" value="HEPN_dom"/>
</dbReference>
<sequence>MTLSDRLDHLPERKRRELQDAARILFEEFEAAQKGKLSDKRKGGRILKLILFGSHARGDWVDDHTTGYHSDYDLLVVVDNEWFTDPHDFWERAEERLLRELTVTGRLRTQVSFIVHSIHDLNDQLAYGRPFFVDIARDGIVLYEVEGFPLASPKPLSEEERRAEAERHFEQWLPLARHALKLACDSITDQVPRDAAFLLHQATERLYHCFLLVLTLYSPKLHRLNRLRPLAEGVDTRLIAAWPRDTRFARRCFARLDRAYVDARYSPHYEITGEELAWLVERIGVLRETVAAICAEKLDAHRTRASDV</sequence>
<dbReference type="PANTHER" id="PTHR33933:SF1">
    <property type="entry name" value="PROTEIN ADENYLYLTRANSFERASE MNTA-RELATED"/>
    <property type="match status" value="1"/>
</dbReference>
<dbReference type="Gene3D" id="1.20.120.330">
    <property type="entry name" value="Nucleotidyltransferases domain 2"/>
    <property type="match status" value="1"/>
</dbReference>
<feature type="domain" description="HEPN" evidence="1">
    <location>
        <begin position="173"/>
        <end position="293"/>
    </location>
</feature>
<dbReference type="Gene3D" id="3.30.460.10">
    <property type="entry name" value="Beta Polymerase, domain 2"/>
    <property type="match status" value="1"/>
</dbReference>
<dbReference type="InterPro" id="IPR052548">
    <property type="entry name" value="Type_VII_TA_antitoxin"/>
</dbReference>
<evidence type="ECO:0000259" key="1">
    <source>
        <dbReference type="PROSITE" id="PS50910"/>
    </source>
</evidence>
<proteinExistence type="predicted"/>
<dbReference type="EMBL" id="JAQYXP010000007">
    <property type="protein sequence ID" value="MEN3238805.1"/>
    <property type="molecule type" value="Genomic_DNA"/>
</dbReference>
<protein>
    <submittedName>
        <fullName evidence="2">HEPN domain-containing protein</fullName>
    </submittedName>
</protein>
<keyword evidence="3" id="KW-1185">Reference proteome</keyword>